<dbReference type="AlphaFoldDB" id="A0A8H7BZN6"/>
<evidence type="ECO:0000256" key="1">
    <source>
        <dbReference type="ARBA" id="ARBA00009100"/>
    </source>
</evidence>
<name>A0A8H7BZN6_9FUNG</name>
<reference evidence="4" key="1">
    <citation type="submission" date="2020-01" db="EMBL/GenBank/DDBJ databases">
        <title>Genome Sequencing of Three Apophysomyces-Like Fungal Strains Confirms a Novel Fungal Genus in the Mucoromycota with divergent Burkholderia-like Endosymbiotic Bacteria.</title>
        <authorList>
            <person name="Stajich J.E."/>
            <person name="Macias A.M."/>
            <person name="Carter-House D."/>
            <person name="Lovett B."/>
            <person name="Kasson L.R."/>
            <person name="Berry K."/>
            <person name="Grigoriev I."/>
            <person name="Chang Y."/>
            <person name="Spatafora J."/>
            <person name="Kasson M.T."/>
        </authorList>
    </citation>
    <scope>NUCLEOTIDE SEQUENCE</scope>
    <source>
        <strain evidence="4">NRRL A-21654</strain>
    </source>
</reference>
<accession>A0A8H7BZN6</accession>
<gene>
    <name evidence="4" type="primary">VPS26B</name>
    <name evidence="4" type="ORF">EC973_005271</name>
</gene>
<dbReference type="EMBL" id="JABAYA010000003">
    <property type="protein sequence ID" value="KAF7732375.1"/>
    <property type="molecule type" value="Genomic_DNA"/>
</dbReference>
<dbReference type="FunFam" id="2.60.40.640:FF:000010">
    <property type="entry name" value="Vacuolar protein sorting-associated protein 26"/>
    <property type="match status" value="1"/>
</dbReference>
<comment type="caution">
    <text evidence="4">The sequence shown here is derived from an EMBL/GenBank/DDBJ whole genome shotgun (WGS) entry which is preliminary data.</text>
</comment>
<evidence type="ECO:0000256" key="2">
    <source>
        <dbReference type="ARBA" id="ARBA00022448"/>
    </source>
</evidence>
<evidence type="ECO:0000313" key="5">
    <source>
        <dbReference type="Proteomes" id="UP000605846"/>
    </source>
</evidence>
<proteinExistence type="inferred from homology"/>
<evidence type="ECO:0000313" key="4">
    <source>
        <dbReference type="EMBL" id="KAF7732375.1"/>
    </source>
</evidence>
<dbReference type="InterPro" id="IPR028934">
    <property type="entry name" value="Vps26-related"/>
</dbReference>
<dbReference type="GO" id="GO:0006886">
    <property type="term" value="P:intracellular protein transport"/>
    <property type="evidence" value="ECO:0007669"/>
    <property type="project" value="InterPro"/>
</dbReference>
<dbReference type="Gene3D" id="2.60.40.640">
    <property type="match status" value="2"/>
</dbReference>
<sequence>MGRKFKKLSIKISTECLDAVEETIVPGQAVKTPKAANKSNFLGEIIRQNLFGFSTPVEIEVTFADEDQRKHTEVKVEKDRRERYPIFLDGETVNGKINIRLRDGKKLEHNGIKVEFVGSIELFYDRGKSHEFLTLSQELAAPGELRQNTTFDYEFKKVEKQYECYNGINARLRYFVRVTIARRLADIVRERDIWVYSYRMPTEVNNSIKMEVGIEDCLHIEFEYNKSKYHLKDVIVGKIYFLLVRIKIKTMELSIIRRETTGAAPNLYNESETITKFEIMDGAPVRGETIPIRLFLGGFDLAPTFRDVNKKFSTRYYLNLVLIDEENRRYFKQQEITMFRRKIDDGYPPDEE</sequence>
<organism evidence="4 5">
    <name type="scientific">Apophysomyces ossiformis</name>
    <dbReference type="NCBI Taxonomy" id="679940"/>
    <lineage>
        <taxon>Eukaryota</taxon>
        <taxon>Fungi</taxon>
        <taxon>Fungi incertae sedis</taxon>
        <taxon>Mucoromycota</taxon>
        <taxon>Mucoromycotina</taxon>
        <taxon>Mucoromycetes</taxon>
        <taxon>Mucorales</taxon>
        <taxon>Mucorineae</taxon>
        <taxon>Mucoraceae</taxon>
        <taxon>Apophysomyces</taxon>
    </lineage>
</organism>
<keyword evidence="3" id="KW-0653">Protein transport</keyword>
<dbReference type="Proteomes" id="UP000605846">
    <property type="component" value="Unassembled WGS sequence"/>
</dbReference>
<dbReference type="FunFam" id="2.60.40.640:FF:000001">
    <property type="entry name" value="Vacuolar protein sorting-associated protein 26A"/>
    <property type="match status" value="1"/>
</dbReference>
<comment type="similarity">
    <text evidence="1">Belongs to the VPS26 family.</text>
</comment>
<dbReference type="Pfam" id="PF03643">
    <property type="entry name" value="Vps26"/>
    <property type="match status" value="1"/>
</dbReference>
<dbReference type="InterPro" id="IPR014752">
    <property type="entry name" value="Arrestin-like_C"/>
</dbReference>
<keyword evidence="2" id="KW-0813">Transport</keyword>
<evidence type="ECO:0000256" key="3">
    <source>
        <dbReference type="ARBA" id="ARBA00022927"/>
    </source>
</evidence>
<keyword evidence="5" id="KW-1185">Reference proteome</keyword>
<dbReference type="OrthoDB" id="3821113at2759"/>
<protein>
    <submittedName>
        <fullName evidence="4">Vacuolar protein sorting-associated protein 26B</fullName>
    </submittedName>
</protein>
<dbReference type="PANTHER" id="PTHR12233">
    <property type="entry name" value="VACUOLAR PROTEIN SORTING 26 RELATED"/>
    <property type="match status" value="1"/>
</dbReference>